<accession>A0AA95L261</accession>
<reference evidence="1" key="1">
    <citation type="submission" date="2023-05" db="EMBL/GenBank/DDBJ databases">
        <title>Comparative genomics of Bacillaceae isolates and their secondary metabolite potential.</title>
        <authorList>
            <person name="Song L."/>
            <person name="Nielsen L.J."/>
            <person name="Mohite O."/>
            <person name="Xu X."/>
            <person name="Weber T."/>
            <person name="Kovacs A.T."/>
        </authorList>
    </citation>
    <scope>NUCLEOTIDE SEQUENCE</scope>
    <source>
        <strain evidence="1">B2_4</strain>
    </source>
</reference>
<sequence length="199" mass="23398">MTVKPQLVLDLAGVLVSNFSPTCWLNLSEGSQILFQSFREQFEEIRKDLWMGKMKEEHFWTWLSHRINPINKQEAREMLIHSLEPLPAINCLPKWSQIADIHILSNHCQEWLEPILSKIEPFIKSITISNQVGLCKPDIQIYKYVEKHFDHNDANQLILFIDDQEKNFKPVSDLGWRTLLADQDHKWIEKVEPIILSDV</sequence>
<dbReference type="InterPro" id="IPR023198">
    <property type="entry name" value="PGP-like_dom2"/>
</dbReference>
<dbReference type="Gene3D" id="1.10.150.240">
    <property type="entry name" value="Putative phosphatase, domain 2"/>
    <property type="match status" value="1"/>
</dbReference>
<dbReference type="AlphaFoldDB" id="A0AA95L261"/>
<dbReference type="InterPro" id="IPR036412">
    <property type="entry name" value="HAD-like_sf"/>
</dbReference>
<dbReference type="InterPro" id="IPR023214">
    <property type="entry name" value="HAD_sf"/>
</dbReference>
<dbReference type="PANTHER" id="PTHR43611">
    <property type="entry name" value="ALPHA-D-GLUCOSE 1-PHOSPHATE PHOSPHATASE"/>
    <property type="match status" value="1"/>
</dbReference>
<dbReference type="PANTHER" id="PTHR43611:SF3">
    <property type="entry name" value="FLAVIN MONONUCLEOTIDE HYDROLASE 1, CHLOROPLATIC"/>
    <property type="match status" value="1"/>
</dbReference>
<proteinExistence type="predicted"/>
<evidence type="ECO:0000313" key="1">
    <source>
        <dbReference type="EMBL" id="WHX50949.1"/>
    </source>
</evidence>
<name>A0AA95L261_9BACL</name>
<dbReference type="SUPFAM" id="SSF56784">
    <property type="entry name" value="HAD-like"/>
    <property type="match status" value="1"/>
</dbReference>
<evidence type="ECO:0000313" key="2">
    <source>
        <dbReference type="Proteomes" id="UP001177943"/>
    </source>
</evidence>
<dbReference type="EMBL" id="CP126084">
    <property type="protein sequence ID" value="WHX50949.1"/>
    <property type="molecule type" value="Genomic_DNA"/>
</dbReference>
<protein>
    <submittedName>
        <fullName evidence="1">Haloacid dehalogenase</fullName>
    </submittedName>
</protein>
<dbReference type="KEGG" id="pwn:QNH46_10040"/>
<gene>
    <name evidence="1" type="ORF">QNH46_10040</name>
</gene>
<dbReference type="Gene3D" id="3.40.50.1000">
    <property type="entry name" value="HAD superfamily/HAD-like"/>
    <property type="match status" value="1"/>
</dbReference>
<organism evidence="1 2">
    <name type="scientific">Paenibacillus woosongensis</name>
    <dbReference type="NCBI Taxonomy" id="307580"/>
    <lineage>
        <taxon>Bacteria</taxon>
        <taxon>Bacillati</taxon>
        <taxon>Bacillota</taxon>
        <taxon>Bacilli</taxon>
        <taxon>Bacillales</taxon>
        <taxon>Paenibacillaceae</taxon>
        <taxon>Paenibacillus</taxon>
    </lineage>
</organism>
<dbReference type="RefSeq" id="WP_283927967.1">
    <property type="nucleotide sequence ID" value="NZ_CP126084.1"/>
</dbReference>
<dbReference type="Proteomes" id="UP001177943">
    <property type="component" value="Chromosome"/>
</dbReference>